<comment type="caution">
    <text evidence="1">The sequence shown here is derived from an EMBL/GenBank/DDBJ whole genome shotgun (WGS) entry which is preliminary data.</text>
</comment>
<dbReference type="Proteomes" id="UP001295794">
    <property type="component" value="Unassembled WGS sequence"/>
</dbReference>
<evidence type="ECO:0000313" key="1">
    <source>
        <dbReference type="EMBL" id="CAK5265008.1"/>
    </source>
</evidence>
<keyword evidence="2" id="KW-1185">Reference proteome</keyword>
<proteinExistence type="predicted"/>
<dbReference type="AlphaFoldDB" id="A0AAD2GYY3"/>
<accession>A0AAD2GYY3</accession>
<organism evidence="1 2">
    <name type="scientific">Mycena citricolor</name>
    <dbReference type="NCBI Taxonomy" id="2018698"/>
    <lineage>
        <taxon>Eukaryota</taxon>
        <taxon>Fungi</taxon>
        <taxon>Dikarya</taxon>
        <taxon>Basidiomycota</taxon>
        <taxon>Agaricomycotina</taxon>
        <taxon>Agaricomycetes</taxon>
        <taxon>Agaricomycetidae</taxon>
        <taxon>Agaricales</taxon>
        <taxon>Marasmiineae</taxon>
        <taxon>Mycenaceae</taxon>
        <taxon>Mycena</taxon>
    </lineage>
</organism>
<name>A0AAD2GYY3_9AGAR</name>
<sequence>MVMARPADFSRSKAILACYCIQFGGIWCLMRRKQLGRSEHSMRLGVFKQCAGGTAPLPSRAPADLILPRAAFRYLSFPHHRWTTLPHSTLPPAGTLLARAQPRLRIRLGTRTARTMPRTEAA</sequence>
<evidence type="ECO:0000313" key="2">
    <source>
        <dbReference type="Proteomes" id="UP001295794"/>
    </source>
</evidence>
<protein>
    <submittedName>
        <fullName evidence="1">Uncharacterized protein</fullName>
    </submittedName>
</protein>
<dbReference type="EMBL" id="CAVNYO010000079">
    <property type="protein sequence ID" value="CAK5265008.1"/>
    <property type="molecule type" value="Genomic_DNA"/>
</dbReference>
<reference evidence="1" key="1">
    <citation type="submission" date="2023-11" db="EMBL/GenBank/DDBJ databases">
        <authorList>
            <person name="De Vega J J."/>
            <person name="De Vega J J."/>
        </authorList>
    </citation>
    <scope>NUCLEOTIDE SEQUENCE</scope>
</reference>
<gene>
    <name evidence="1" type="ORF">MYCIT1_LOCUS5655</name>
</gene>